<keyword evidence="11" id="KW-1185">Reference proteome</keyword>
<evidence type="ECO:0000256" key="4">
    <source>
        <dbReference type="ARBA" id="ARBA00022692"/>
    </source>
</evidence>
<name>A0A927GSR5_9BACL</name>
<dbReference type="Proteomes" id="UP000621560">
    <property type="component" value="Unassembled WGS sequence"/>
</dbReference>
<feature type="transmembrane region" description="Helical" evidence="8">
    <location>
        <begin position="77"/>
        <end position="96"/>
    </location>
</feature>
<evidence type="ECO:0000256" key="3">
    <source>
        <dbReference type="ARBA" id="ARBA00022475"/>
    </source>
</evidence>
<dbReference type="NCBIfam" id="TIGR00711">
    <property type="entry name" value="efflux_EmrB"/>
    <property type="match status" value="1"/>
</dbReference>
<feature type="transmembrane region" description="Helical" evidence="8">
    <location>
        <begin position="300"/>
        <end position="320"/>
    </location>
</feature>
<feature type="transmembrane region" description="Helical" evidence="8">
    <location>
        <begin position="224"/>
        <end position="246"/>
    </location>
</feature>
<dbReference type="Gene3D" id="1.20.1250.20">
    <property type="entry name" value="MFS general substrate transporter like domains"/>
    <property type="match status" value="1"/>
</dbReference>
<feature type="transmembrane region" description="Helical" evidence="8">
    <location>
        <begin position="12"/>
        <end position="34"/>
    </location>
</feature>
<organism evidence="10 11">
    <name type="scientific">Paenibacillus sabuli</name>
    <dbReference type="NCBI Taxonomy" id="2772509"/>
    <lineage>
        <taxon>Bacteria</taxon>
        <taxon>Bacillati</taxon>
        <taxon>Bacillota</taxon>
        <taxon>Bacilli</taxon>
        <taxon>Bacillales</taxon>
        <taxon>Paenibacillaceae</taxon>
        <taxon>Paenibacillus</taxon>
    </lineage>
</organism>
<feature type="transmembrane region" description="Helical" evidence="8">
    <location>
        <begin position="135"/>
        <end position="153"/>
    </location>
</feature>
<evidence type="ECO:0000256" key="1">
    <source>
        <dbReference type="ARBA" id="ARBA00004651"/>
    </source>
</evidence>
<evidence type="ECO:0000256" key="7">
    <source>
        <dbReference type="SAM" id="MobiDB-lite"/>
    </source>
</evidence>
<evidence type="ECO:0000313" key="10">
    <source>
        <dbReference type="EMBL" id="MBD2846843.1"/>
    </source>
</evidence>
<feature type="region of interest" description="Disordered" evidence="7">
    <location>
        <begin position="520"/>
        <end position="546"/>
    </location>
</feature>
<evidence type="ECO:0000256" key="2">
    <source>
        <dbReference type="ARBA" id="ARBA00022448"/>
    </source>
</evidence>
<protein>
    <submittedName>
        <fullName evidence="10">MFS transporter</fullName>
    </submittedName>
</protein>
<accession>A0A927GSR5</accession>
<feature type="compositionally biased region" description="Low complexity" evidence="7">
    <location>
        <begin position="520"/>
        <end position="536"/>
    </location>
</feature>
<keyword evidence="2" id="KW-0813">Transport</keyword>
<feature type="transmembrane region" description="Helical" evidence="8">
    <location>
        <begin position="487"/>
        <end position="509"/>
    </location>
</feature>
<proteinExistence type="predicted"/>
<evidence type="ECO:0000256" key="6">
    <source>
        <dbReference type="ARBA" id="ARBA00023136"/>
    </source>
</evidence>
<feature type="transmembrane region" description="Helical" evidence="8">
    <location>
        <begin position="267"/>
        <end position="288"/>
    </location>
</feature>
<evidence type="ECO:0000256" key="5">
    <source>
        <dbReference type="ARBA" id="ARBA00022989"/>
    </source>
</evidence>
<sequence>MEHLAQRQKVLIMVAIMSAMFFAAINQTIVSTAMPRIAALLNGMDHYAWVITIYMLTSTIATILVGKLSDIYGRKPFLLSGIILFMAGALLCGTSGTITQMIIYRGIQGLGGGIIMASAVTAVGDLFPPRERAKWTGMLMATFGVSSVLGPTLGGWMVDHMNWEWLFWIFLPLGFVSFALIAKLFPKAERRVGERVDYWGSLFLTLAIVPLLLGFTWAGSEYEWLSPQILGLFGGALISVIIFIFVERKVANPVMPLSLFRNSIVTISNLAGFLMGAGMLGALIYLPFFVQGVEGVSPTYSGYVTMPMSISMIVLSALTGRWMTKTGKYKRFAILGMLIMMIGMVMMAFMDNIPFAIASMIVFGLGLGFGMPVFTLAAQNAVPSSELGVVTAASQLFRNMGSTIGIAVMGSVMTSRLTANLTEAAASSGIDPSAVDPAAAEQLAPFMNPQLLLNKPELEQLQAAVPEQLQSVVTQMIAMLRGALSDALTTVFLAGTGLLAVAFVLVLFLKEIPLRMAQTPAPAPAGAEQGAGEQEAVASRPSLGEA</sequence>
<keyword evidence="6 8" id="KW-0472">Membrane</keyword>
<feature type="transmembrane region" description="Helical" evidence="8">
    <location>
        <begin position="198"/>
        <end position="218"/>
    </location>
</feature>
<keyword evidence="4 8" id="KW-0812">Transmembrane</keyword>
<dbReference type="InterPro" id="IPR004638">
    <property type="entry name" value="EmrB-like"/>
</dbReference>
<dbReference type="FunFam" id="1.20.1720.10:FF:000004">
    <property type="entry name" value="EmrB/QacA family drug resistance transporter"/>
    <property type="match status" value="1"/>
</dbReference>
<dbReference type="Gene3D" id="1.20.1720.10">
    <property type="entry name" value="Multidrug resistance protein D"/>
    <property type="match status" value="1"/>
</dbReference>
<dbReference type="PROSITE" id="PS50850">
    <property type="entry name" value="MFS"/>
    <property type="match status" value="1"/>
</dbReference>
<dbReference type="PANTHER" id="PTHR23501">
    <property type="entry name" value="MAJOR FACILITATOR SUPERFAMILY"/>
    <property type="match status" value="1"/>
</dbReference>
<comment type="caution">
    <text evidence="10">The sequence shown here is derived from an EMBL/GenBank/DDBJ whole genome shotgun (WGS) entry which is preliminary data.</text>
</comment>
<dbReference type="EMBL" id="JACXIZ010000028">
    <property type="protein sequence ID" value="MBD2846843.1"/>
    <property type="molecule type" value="Genomic_DNA"/>
</dbReference>
<feature type="domain" description="Major facilitator superfamily (MFS) profile" evidence="9">
    <location>
        <begin position="12"/>
        <end position="514"/>
    </location>
</feature>
<dbReference type="GO" id="GO:0005886">
    <property type="term" value="C:plasma membrane"/>
    <property type="evidence" value="ECO:0007669"/>
    <property type="project" value="UniProtKB-SubCell"/>
</dbReference>
<dbReference type="Pfam" id="PF07690">
    <property type="entry name" value="MFS_1"/>
    <property type="match status" value="1"/>
</dbReference>
<feature type="transmembrane region" description="Helical" evidence="8">
    <location>
        <begin position="355"/>
        <end position="376"/>
    </location>
</feature>
<dbReference type="SUPFAM" id="SSF103473">
    <property type="entry name" value="MFS general substrate transporter"/>
    <property type="match status" value="1"/>
</dbReference>
<dbReference type="PRINTS" id="PR01036">
    <property type="entry name" value="TCRTETB"/>
</dbReference>
<evidence type="ECO:0000313" key="11">
    <source>
        <dbReference type="Proteomes" id="UP000621560"/>
    </source>
</evidence>
<feature type="transmembrane region" description="Helical" evidence="8">
    <location>
        <begin position="165"/>
        <end position="186"/>
    </location>
</feature>
<dbReference type="GO" id="GO:0022857">
    <property type="term" value="F:transmembrane transporter activity"/>
    <property type="evidence" value="ECO:0007669"/>
    <property type="project" value="InterPro"/>
</dbReference>
<feature type="transmembrane region" description="Helical" evidence="8">
    <location>
        <begin position="332"/>
        <end position="349"/>
    </location>
</feature>
<feature type="transmembrane region" description="Helical" evidence="8">
    <location>
        <begin position="46"/>
        <end position="65"/>
    </location>
</feature>
<dbReference type="InterPro" id="IPR036259">
    <property type="entry name" value="MFS_trans_sf"/>
</dbReference>
<dbReference type="InterPro" id="IPR005829">
    <property type="entry name" value="Sugar_transporter_CS"/>
</dbReference>
<reference evidence="10" key="1">
    <citation type="submission" date="2020-09" db="EMBL/GenBank/DDBJ databases">
        <title>A novel bacterium of genus Paenibacillus, isolated from South China Sea.</title>
        <authorList>
            <person name="Huang H."/>
            <person name="Mo K."/>
            <person name="Hu Y."/>
        </authorList>
    </citation>
    <scope>NUCLEOTIDE SEQUENCE</scope>
    <source>
        <strain evidence="10">IB182496</strain>
    </source>
</reference>
<gene>
    <name evidence="10" type="ORF">IDH44_16725</name>
</gene>
<evidence type="ECO:0000256" key="8">
    <source>
        <dbReference type="SAM" id="Phobius"/>
    </source>
</evidence>
<keyword evidence="5 8" id="KW-1133">Transmembrane helix</keyword>
<evidence type="ECO:0000259" key="9">
    <source>
        <dbReference type="PROSITE" id="PS50850"/>
    </source>
</evidence>
<dbReference type="PANTHER" id="PTHR23501:SF197">
    <property type="entry name" value="COMD"/>
    <property type="match status" value="1"/>
</dbReference>
<dbReference type="CDD" id="cd17502">
    <property type="entry name" value="MFS_Azr1_MDR_like"/>
    <property type="match status" value="1"/>
</dbReference>
<dbReference type="InterPro" id="IPR011701">
    <property type="entry name" value="MFS"/>
</dbReference>
<comment type="subcellular location">
    <subcellularLocation>
        <location evidence="1">Cell membrane</location>
        <topology evidence="1">Multi-pass membrane protein</topology>
    </subcellularLocation>
</comment>
<dbReference type="AlphaFoldDB" id="A0A927GSR5"/>
<feature type="transmembrane region" description="Helical" evidence="8">
    <location>
        <begin position="102"/>
        <end position="123"/>
    </location>
</feature>
<keyword evidence="3" id="KW-1003">Cell membrane</keyword>
<dbReference type="PROSITE" id="PS00216">
    <property type="entry name" value="SUGAR_TRANSPORT_1"/>
    <property type="match status" value="1"/>
</dbReference>
<dbReference type="InterPro" id="IPR020846">
    <property type="entry name" value="MFS_dom"/>
</dbReference>
<feature type="transmembrane region" description="Helical" evidence="8">
    <location>
        <begin position="396"/>
        <end position="413"/>
    </location>
</feature>